<proteinExistence type="predicted"/>
<dbReference type="EMBL" id="CM000884">
    <property type="protein sequence ID" value="KQJ84059.1"/>
    <property type="molecule type" value="Genomic_DNA"/>
</dbReference>
<reference evidence="1" key="2">
    <citation type="submission" date="2017-06" db="EMBL/GenBank/DDBJ databases">
        <title>WGS assembly of Brachypodium distachyon.</title>
        <authorList>
            <consortium name="The International Brachypodium Initiative"/>
            <person name="Lucas S."/>
            <person name="Harmon-Smith M."/>
            <person name="Lail K."/>
            <person name="Tice H."/>
            <person name="Grimwood J."/>
            <person name="Bruce D."/>
            <person name="Barry K."/>
            <person name="Shu S."/>
            <person name="Lindquist E."/>
            <person name="Wang M."/>
            <person name="Pitluck S."/>
            <person name="Vogel J.P."/>
            <person name="Garvin D.F."/>
            <person name="Mockler T.C."/>
            <person name="Schmutz J."/>
            <person name="Rokhsar D."/>
            <person name="Bevan M.W."/>
        </authorList>
    </citation>
    <scope>NUCLEOTIDE SEQUENCE</scope>
    <source>
        <strain evidence="1">Bd21</strain>
    </source>
</reference>
<keyword evidence="3" id="KW-1185">Reference proteome</keyword>
<name>A0A0Q3H793_BRADI</name>
<gene>
    <name evidence="1" type="ORF">BRADI_5g18413v3</name>
</gene>
<dbReference type="Proteomes" id="UP000008810">
    <property type="component" value="Chromosome 5"/>
</dbReference>
<evidence type="ECO:0000313" key="1">
    <source>
        <dbReference type="EMBL" id="KQJ84059.1"/>
    </source>
</evidence>
<dbReference type="Gramene" id="KQJ84059">
    <property type="protein sequence ID" value="KQJ84059"/>
    <property type="gene ID" value="BRADI_5g18413v3"/>
</dbReference>
<dbReference type="EnsemblPlants" id="KQJ84059">
    <property type="protein sequence ID" value="KQJ84059"/>
    <property type="gene ID" value="BRADI_5g18413v3"/>
</dbReference>
<protein>
    <submittedName>
        <fullName evidence="1 2">Uncharacterized protein</fullName>
    </submittedName>
</protein>
<evidence type="ECO:0000313" key="2">
    <source>
        <dbReference type="EnsemblPlants" id="KQJ84059"/>
    </source>
</evidence>
<dbReference type="InParanoid" id="A0A0Q3H793"/>
<accession>A0A0Q3H793</accession>
<reference evidence="2" key="3">
    <citation type="submission" date="2018-08" db="UniProtKB">
        <authorList>
            <consortium name="EnsemblPlants"/>
        </authorList>
    </citation>
    <scope>IDENTIFICATION</scope>
    <source>
        <strain evidence="2">cv. Bd21</strain>
    </source>
</reference>
<reference evidence="1 2" key="1">
    <citation type="journal article" date="2010" name="Nature">
        <title>Genome sequencing and analysis of the model grass Brachypodium distachyon.</title>
        <authorList>
            <consortium name="International Brachypodium Initiative"/>
        </authorList>
    </citation>
    <scope>NUCLEOTIDE SEQUENCE [LARGE SCALE GENOMIC DNA]</scope>
    <source>
        <strain evidence="1 2">Bd21</strain>
    </source>
</reference>
<organism evidence="1">
    <name type="scientific">Brachypodium distachyon</name>
    <name type="common">Purple false brome</name>
    <name type="synonym">Trachynia distachya</name>
    <dbReference type="NCBI Taxonomy" id="15368"/>
    <lineage>
        <taxon>Eukaryota</taxon>
        <taxon>Viridiplantae</taxon>
        <taxon>Streptophyta</taxon>
        <taxon>Embryophyta</taxon>
        <taxon>Tracheophyta</taxon>
        <taxon>Spermatophyta</taxon>
        <taxon>Magnoliopsida</taxon>
        <taxon>Liliopsida</taxon>
        <taxon>Poales</taxon>
        <taxon>Poaceae</taxon>
        <taxon>BOP clade</taxon>
        <taxon>Pooideae</taxon>
        <taxon>Stipodae</taxon>
        <taxon>Brachypodieae</taxon>
        <taxon>Brachypodium</taxon>
    </lineage>
</organism>
<sequence length="90" mass="10706">MQAGLVLISGRWIWIWVCKKLRIIQGWRSCTYEELPMHQLIFLCPSLCMDRHGRCCSVGYLRLRRFLVPAIPRCFNLVVNFICVMFDVWV</sequence>
<evidence type="ECO:0000313" key="3">
    <source>
        <dbReference type="Proteomes" id="UP000008810"/>
    </source>
</evidence>
<dbReference type="AlphaFoldDB" id="A0A0Q3H793"/>